<accession>A0A2I0WAP7</accession>
<evidence type="ECO:0000313" key="1">
    <source>
        <dbReference type="EMBL" id="PKU72722.1"/>
    </source>
</evidence>
<reference evidence="1 2" key="2">
    <citation type="journal article" date="2017" name="Nature">
        <title>The Apostasia genome and the evolution of orchids.</title>
        <authorList>
            <person name="Zhang G.Q."/>
            <person name="Liu K.W."/>
            <person name="Li Z."/>
            <person name="Lohaus R."/>
            <person name="Hsiao Y.Y."/>
            <person name="Niu S.C."/>
            <person name="Wang J.Y."/>
            <person name="Lin Y.C."/>
            <person name="Xu Q."/>
            <person name="Chen L.J."/>
            <person name="Yoshida K."/>
            <person name="Fujiwara S."/>
            <person name="Wang Z.W."/>
            <person name="Zhang Y.Q."/>
            <person name="Mitsuda N."/>
            <person name="Wang M."/>
            <person name="Liu G.H."/>
            <person name="Pecoraro L."/>
            <person name="Huang H.X."/>
            <person name="Xiao X.J."/>
            <person name="Lin M."/>
            <person name="Wu X.Y."/>
            <person name="Wu W.L."/>
            <person name="Chen Y.Y."/>
            <person name="Chang S.B."/>
            <person name="Sakamoto S."/>
            <person name="Ohme-Takagi M."/>
            <person name="Yagi M."/>
            <person name="Zeng S.J."/>
            <person name="Shen C.Y."/>
            <person name="Yeh C.M."/>
            <person name="Luo Y.B."/>
            <person name="Tsai W.C."/>
            <person name="Van de Peer Y."/>
            <person name="Liu Z.J."/>
        </authorList>
    </citation>
    <scope>NUCLEOTIDE SEQUENCE [LARGE SCALE GENOMIC DNA]</scope>
    <source>
        <tissue evidence="1">The whole plant</tissue>
    </source>
</reference>
<name>A0A2I0WAP7_9ASPA</name>
<organism evidence="1 2">
    <name type="scientific">Dendrobium catenatum</name>
    <dbReference type="NCBI Taxonomy" id="906689"/>
    <lineage>
        <taxon>Eukaryota</taxon>
        <taxon>Viridiplantae</taxon>
        <taxon>Streptophyta</taxon>
        <taxon>Embryophyta</taxon>
        <taxon>Tracheophyta</taxon>
        <taxon>Spermatophyta</taxon>
        <taxon>Magnoliopsida</taxon>
        <taxon>Liliopsida</taxon>
        <taxon>Asparagales</taxon>
        <taxon>Orchidaceae</taxon>
        <taxon>Epidendroideae</taxon>
        <taxon>Malaxideae</taxon>
        <taxon>Dendrobiinae</taxon>
        <taxon>Dendrobium</taxon>
    </lineage>
</organism>
<reference evidence="1 2" key="1">
    <citation type="journal article" date="2016" name="Sci. Rep.">
        <title>The Dendrobium catenatum Lindl. genome sequence provides insights into polysaccharide synthase, floral development and adaptive evolution.</title>
        <authorList>
            <person name="Zhang G.Q."/>
            <person name="Xu Q."/>
            <person name="Bian C."/>
            <person name="Tsai W.C."/>
            <person name="Yeh C.M."/>
            <person name="Liu K.W."/>
            <person name="Yoshida K."/>
            <person name="Zhang L.S."/>
            <person name="Chang S.B."/>
            <person name="Chen F."/>
            <person name="Shi Y."/>
            <person name="Su Y.Y."/>
            <person name="Zhang Y.Q."/>
            <person name="Chen L.J."/>
            <person name="Yin Y."/>
            <person name="Lin M."/>
            <person name="Huang H."/>
            <person name="Deng H."/>
            <person name="Wang Z.W."/>
            <person name="Zhu S.L."/>
            <person name="Zhao X."/>
            <person name="Deng C."/>
            <person name="Niu S.C."/>
            <person name="Huang J."/>
            <person name="Wang M."/>
            <person name="Liu G.H."/>
            <person name="Yang H.J."/>
            <person name="Xiao X.J."/>
            <person name="Hsiao Y.Y."/>
            <person name="Wu W.L."/>
            <person name="Chen Y.Y."/>
            <person name="Mitsuda N."/>
            <person name="Ohme-Takagi M."/>
            <person name="Luo Y.B."/>
            <person name="Van de Peer Y."/>
            <person name="Liu Z.J."/>
        </authorList>
    </citation>
    <scope>NUCLEOTIDE SEQUENCE [LARGE SCALE GENOMIC DNA]</scope>
    <source>
        <tissue evidence="1">The whole plant</tissue>
    </source>
</reference>
<dbReference type="EMBL" id="KZ502810">
    <property type="protein sequence ID" value="PKU72722.1"/>
    <property type="molecule type" value="Genomic_DNA"/>
</dbReference>
<gene>
    <name evidence="1" type="ORF">MA16_Dca007442</name>
</gene>
<keyword evidence="2" id="KW-1185">Reference proteome</keyword>
<dbReference type="Proteomes" id="UP000233837">
    <property type="component" value="Unassembled WGS sequence"/>
</dbReference>
<proteinExistence type="predicted"/>
<sequence length="91" mass="9619">MNPDTGRNNLSGLRGQCPGAIFGWEARLCILSLSRIVDPGLIEKWDSFVEGNADIADGDGDDRVVVELYSPNAVIGSLAAASSELEGLREG</sequence>
<dbReference type="AlphaFoldDB" id="A0A2I0WAP7"/>
<evidence type="ECO:0000313" key="2">
    <source>
        <dbReference type="Proteomes" id="UP000233837"/>
    </source>
</evidence>
<protein>
    <submittedName>
        <fullName evidence="1">Uncharacterized protein</fullName>
    </submittedName>
</protein>